<feature type="transmembrane region" description="Helical" evidence="1">
    <location>
        <begin position="246"/>
        <end position="266"/>
    </location>
</feature>
<keyword evidence="1" id="KW-0812">Transmembrane</keyword>
<organism evidence="2 3">
    <name type="scientific">Lobosporangium transversale</name>
    <dbReference type="NCBI Taxonomy" id="64571"/>
    <lineage>
        <taxon>Eukaryota</taxon>
        <taxon>Fungi</taxon>
        <taxon>Fungi incertae sedis</taxon>
        <taxon>Mucoromycota</taxon>
        <taxon>Mortierellomycotina</taxon>
        <taxon>Mortierellomycetes</taxon>
        <taxon>Mortierellales</taxon>
        <taxon>Mortierellaceae</taxon>
        <taxon>Lobosporangium</taxon>
    </lineage>
</organism>
<dbReference type="AlphaFoldDB" id="A0A1Y2GQK4"/>
<keyword evidence="1" id="KW-0472">Membrane</keyword>
<dbReference type="RefSeq" id="XP_021881809.1">
    <property type="nucleotide sequence ID" value="XM_022023958.1"/>
</dbReference>
<protein>
    <submittedName>
        <fullName evidence="2">Uncharacterized protein</fullName>
    </submittedName>
</protein>
<accession>A0A1Y2GQK4</accession>
<evidence type="ECO:0000313" key="3">
    <source>
        <dbReference type="Proteomes" id="UP000193648"/>
    </source>
</evidence>
<feature type="transmembrane region" description="Helical" evidence="1">
    <location>
        <begin position="221"/>
        <end position="239"/>
    </location>
</feature>
<name>A0A1Y2GQK4_9FUNG</name>
<gene>
    <name evidence="2" type="ORF">BCR41DRAFT_352468</name>
</gene>
<comment type="caution">
    <text evidence="2">The sequence shown here is derived from an EMBL/GenBank/DDBJ whole genome shotgun (WGS) entry which is preliminary data.</text>
</comment>
<reference evidence="2 3" key="1">
    <citation type="submission" date="2016-07" db="EMBL/GenBank/DDBJ databases">
        <title>Pervasive Adenine N6-methylation of Active Genes in Fungi.</title>
        <authorList>
            <consortium name="DOE Joint Genome Institute"/>
            <person name="Mondo S.J."/>
            <person name="Dannebaum R.O."/>
            <person name="Kuo R.C."/>
            <person name="Labutti K."/>
            <person name="Haridas S."/>
            <person name="Kuo A."/>
            <person name="Salamov A."/>
            <person name="Ahrendt S.R."/>
            <person name="Lipzen A."/>
            <person name="Sullivan W."/>
            <person name="Andreopoulos W.B."/>
            <person name="Clum A."/>
            <person name="Lindquist E."/>
            <person name="Daum C."/>
            <person name="Ramamoorthy G.K."/>
            <person name="Gryganskyi A."/>
            <person name="Culley D."/>
            <person name="Magnuson J.K."/>
            <person name="James T.Y."/>
            <person name="O'Malley M.A."/>
            <person name="Stajich J.E."/>
            <person name="Spatafora J.W."/>
            <person name="Visel A."/>
            <person name="Grigoriev I.V."/>
        </authorList>
    </citation>
    <scope>NUCLEOTIDE SEQUENCE [LARGE SCALE GENOMIC DNA]</scope>
    <source>
        <strain evidence="2 3">NRRL 3116</strain>
    </source>
</reference>
<keyword evidence="3" id="KW-1185">Reference proteome</keyword>
<keyword evidence="1" id="KW-1133">Transmembrane helix</keyword>
<evidence type="ECO:0000313" key="2">
    <source>
        <dbReference type="EMBL" id="ORZ17422.1"/>
    </source>
</evidence>
<evidence type="ECO:0000256" key="1">
    <source>
        <dbReference type="SAM" id="Phobius"/>
    </source>
</evidence>
<dbReference type="EMBL" id="MCFF01000016">
    <property type="protein sequence ID" value="ORZ17422.1"/>
    <property type="molecule type" value="Genomic_DNA"/>
</dbReference>
<dbReference type="InParanoid" id="A0A1Y2GQK4"/>
<feature type="transmembrane region" description="Helical" evidence="1">
    <location>
        <begin position="195"/>
        <end position="215"/>
    </location>
</feature>
<proteinExistence type="predicted"/>
<sequence length="518" mass="59514">MSASPIARIVSIANAARLARVLSNRAFTTASKASFAPSSSPLRRAINASAHSSLRNESISNRFNFNRLTAQQQQKQQVSSSRLFSSYASALKHTSTTTNSTLPLFSTKNTAMASSPYLQGQAIRGFCKKAWRNEFESKHQAGYDYWNSLYGAHGHDYRRGRGWHGWGQNLHDYHKHIRRFHRHHMHYHRRRPMRFVFRMMALSTLFVAVPAIVVFDAPYRTLAVVPLTVFGTGAVLILAGRLLYVALPILAIGGATAFWVTTMPAASTVKDLQKILKRDEKGGQYSTALGALGSEWEIQRAQPNEWFRWTFPESGDKKQLDKVDIRIAVFDPNDYSDRKARAMRFLDKFQGHDDLDATEDMRHHWKKNKKYEDNCEILKSLQVKREGDQFVIKMEEDGEKVMEHPLAKKYLALGRIVDRAAKEMEASQPGLKLGEQVVLVHKNKKHEDSFWNRWSPYGDLSLRIPFNRTWINDLDDFETKDCMRFKRKMTRVDYMDNIVMLLRNNKIPRESDGGVSIQ</sequence>
<dbReference type="OrthoDB" id="2399624at2759"/>
<dbReference type="Proteomes" id="UP000193648">
    <property type="component" value="Unassembled WGS sequence"/>
</dbReference>
<dbReference type="GeneID" id="33565802"/>